<keyword evidence="1" id="KW-0472">Membrane</keyword>
<dbReference type="PANTHER" id="PTHR11161">
    <property type="entry name" value="O-ACYLTRANSFERASE"/>
    <property type="match status" value="1"/>
</dbReference>
<sequence>QLTYKLKKNDQENRYKTSTIIFLSIVGVIILIQLLATMVDIIMILLMKPKKPEKLENNEQYNQMLATYESKRSKFLLAFSLVNNLQRLFTIKSDKDKGFFECLSGLKAISILWIMYSHSYSYGVKFFGNVLALNDDRVLKYIGSFIFSSYLAVDSFLLFSGFLVGYGLLNKLYEKKSIFRINWFLYVILRLVRLLPLYYGTLCLYLYVVPYFTNGILVDHNRQIDEFCSGSVWKMFALFQNISDPATMCSGWLWYVHADIHLYLVAPIFLIAWFWNKKFGASFILITIIVEIMCILTYSIGDDLAIPIVYDIQRSMEILKMMNLIYFPTWTHFHSYLTGIVVSFIFIMCQRNEMNFRLSKIKIIIVWAVCLTIMAVIIITPTNLTRQPKNIYERSIYNSFVPLTWSICTGWVLFACISGYGGFINDFLSHNGFTVLGRITYATYLIHPIIYISTGFNMKNVYNYEFLSHNYIVMGQMLQQSKKKLPTHLAQKQNPWARLSQKETLQSIRRKHDYYDTQSPNDRIDFMLKSQYDQHRHFLKNNNEILFQKETLNMNHRLWVSFDETGHNCLYTINLNRRTLKNMIHTIEPEKPKLGHPLVNVMGDHQHRNINSIKNRIESHHNQQTRCGYGIKL</sequence>
<dbReference type="InterPro" id="IPR002656">
    <property type="entry name" value="Acyl_transf_3_dom"/>
</dbReference>
<keyword evidence="4" id="KW-1185">Reference proteome</keyword>
<feature type="transmembrane region" description="Helical" evidence="1">
    <location>
        <begin position="361"/>
        <end position="380"/>
    </location>
</feature>
<feature type="non-terminal residue" evidence="3">
    <location>
        <position position="1"/>
    </location>
</feature>
<dbReference type="AlphaFoldDB" id="A0A177B4R0"/>
<feature type="transmembrane region" description="Helical" evidence="1">
    <location>
        <begin position="181"/>
        <end position="208"/>
    </location>
</feature>
<organism evidence="3 4">
    <name type="scientific">Intoshia linei</name>
    <dbReference type="NCBI Taxonomy" id="1819745"/>
    <lineage>
        <taxon>Eukaryota</taxon>
        <taxon>Metazoa</taxon>
        <taxon>Spiralia</taxon>
        <taxon>Lophotrochozoa</taxon>
        <taxon>Mesozoa</taxon>
        <taxon>Orthonectida</taxon>
        <taxon>Rhopaluridae</taxon>
        <taxon>Intoshia</taxon>
    </lineage>
</organism>
<proteinExistence type="predicted"/>
<feature type="transmembrane region" description="Helical" evidence="1">
    <location>
        <begin position="282"/>
        <end position="301"/>
    </location>
</feature>
<feature type="transmembrane region" description="Helical" evidence="1">
    <location>
        <begin position="141"/>
        <end position="169"/>
    </location>
</feature>
<keyword evidence="1" id="KW-0812">Transmembrane</keyword>
<evidence type="ECO:0000259" key="2">
    <source>
        <dbReference type="Pfam" id="PF01757"/>
    </source>
</evidence>
<dbReference type="GO" id="GO:0016747">
    <property type="term" value="F:acyltransferase activity, transferring groups other than amino-acyl groups"/>
    <property type="evidence" value="ECO:0007669"/>
    <property type="project" value="InterPro"/>
</dbReference>
<dbReference type="Pfam" id="PF12494">
    <property type="entry name" value="DUF3695"/>
    <property type="match status" value="1"/>
</dbReference>
<evidence type="ECO:0000256" key="1">
    <source>
        <dbReference type="SAM" id="Phobius"/>
    </source>
</evidence>
<dbReference type="EMBL" id="LWCA01000416">
    <property type="protein sequence ID" value="OAF68613.1"/>
    <property type="molecule type" value="Genomic_DNA"/>
</dbReference>
<dbReference type="InterPro" id="IPR052728">
    <property type="entry name" value="O2_lipid_transport_reg"/>
</dbReference>
<dbReference type="Proteomes" id="UP000078046">
    <property type="component" value="Unassembled WGS sequence"/>
</dbReference>
<name>A0A177B4R0_9BILA</name>
<feature type="domain" description="Acyltransferase 3" evidence="2">
    <location>
        <begin position="102"/>
        <end position="455"/>
    </location>
</feature>
<protein>
    <recommendedName>
        <fullName evidence="2">Acyltransferase 3 domain-containing protein</fullName>
    </recommendedName>
</protein>
<accession>A0A177B4R0</accession>
<keyword evidence="1" id="KW-1133">Transmembrane helix</keyword>
<dbReference type="InterPro" id="IPR022179">
    <property type="entry name" value="CFAP276"/>
</dbReference>
<dbReference type="OrthoDB" id="207378at2759"/>
<feature type="transmembrane region" description="Helical" evidence="1">
    <location>
        <begin position="20"/>
        <end position="46"/>
    </location>
</feature>
<evidence type="ECO:0000313" key="3">
    <source>
        <dbReference type="EMBL" id="OAF68613.1"/>
    </source>
</evidence>
<reference evidence="3 4" key="1">
    <citation type="submission" date="2016-04" db="EMBL/GenBank/DDBJ databases">
        <title>The genome of Intoshia linei affirms orthonectids as highly simplified spiralians.</title>
        <authorList>
            <person name="Mikhailov K.V."/>
            <person name="Slusarev G.S."/>
            <person name="Nikitin M.A."/>
            <person name="Logacheva M.D."/>
            <person name="Penin A."/>
            <person name="Aleoshin V."/>
            <person name="Panchin Y.V."/>
        </authorList>
    </citation>
    <scope>NUCLEOTIDE SEQUENCE [LARGE SCALE GENOMIC DNA]</scope>
    <source>
        <strain evidence="3">Intl2013</strain>
        <tissue evidence="3">Whole animal</tissue>
    </source>
</reference>
<feature type="transmembrane region" description="Helical" evidence="1">
    <location>
        <begin position="435"/>
        <end position="453"/>
    </location>
</feature>
<dbReference type="PANTHER" id="PTHR11161:SF0">
    <property type="entry name" value="O-ACYLTRANSFERASE LIKE PROTEIN"/>
    <property type="match status" value="1"/>
</dbReference>
<evidence type="ECO:0000313" key="4">
    <source>
        <dbReference type="Proteomes" id="UP000078046"/>
    </source>
</evidence>
<feature type="transmembrane region" description="Helical" evidence="1">
    <location>
        <begin position="330"/>
        <end position="349"/>
    </location>
</feature>
<gene>
    <name evidence="3" type="ORF">A3Q56_03643</name>
</gene>
<feature type="transmembrane region" description="Helical" evidence="1">
    <location>
        <begin position="400"/>
        <end position="423"/>
    </location>
</feature>
<feature type="transmembrane region" description="Helical" evidence="1">
    <location>
        <begin position="252"/>
        <end position="275"/>
    </location>
</feature>
<comment type="caution">
    <text evidence="3">The sequence shown here is derived from an EMBL/GenBank/DDBJ whole genome shotgun (WGS) entry which is preliminary data.</text>
</comment>
<dbReference type="Pfam" id="PF01757">
    <property type="entry name" value="Acyl_transf_3"/>
    <property type="match status" value="1"/>
</dbReference>